<sequence>MLSDLNHRLENIKAEVAFFTVKREQLVTMIGTYRNVLHPIRRTPPEVLLEIFSYCVEFVDTDSPEQYQKIDSLDTKQAPWSFAQVCKYWRSVVLECPLLWSSLSLDLLKIEHKNRAKAQELEYNALTLLSHYLRRSKDCPLTIAVRSPRSMHPIVSLICSHSSRWSNVLLSLPSEGFRLLSTIKGCLPKLKILHLRNVVRPTENVWDITPVIDAFEYAPSLYMVRTHGIPHIASKLVLPWGQITHCMNNSPNSELVSRNLLNFHNMEILTKAVRLRHTTLLCSGHGPSLPITPLKHQSLTGLTVDLIRRSTPDLLIQLLDALTLPSLITLRISVSSKHRVRPDVECIVRLLERSNCPLSKLRLKGFETSVEESSHFRSLLYLVQNSMQVFCLEHFPDSLLSALTVSEDAPPLLPRLRHLRVSGSCSSSMDQLLFVNMIESRLKHTKFMALVTSSQFILTNPEAQKRLGKLDPKVSLMSTQFS</sequence>
<dbReference type="EMBL" id="JAOTPV010000006">
    <property type="protein sequence ID" value="KAJ4480916.1"/>
    <property type="molecule type" value="Genomic_DNA"/>
</dbReference>
<reference evidence="1" key="1">
    <citation type="submission" date="2022-08" db="EMBL/GenBank/DDBJ databases">
        <title>A Global Phylogenomic Analysis of the Shiitake Genus Lentinula.</title>
        <authorList>
            <consortium name="DOE Joint Genome Institute"/>
            <person name="Sierra-Patev S."/>
            <person name="Min B."/>
            <person name="Naranjo-Ortiz M."/>
            <person name="Looney B."/>
            <person name="Konkel Z."/>
            <person name="Slot J.C."/>
            <person name="Sakamoto Y."/>
            <person name="Steenwyk J.L."/>
            <person name="Rokas A."/>
            <person name="Carro J."/>
            <person name="Camarero S."/>
            <person name="Ferreira P."/>
            <person name="Molpeceres G."/>
            <person name="Ruiz-Duenas F.J."/>
            <person name="Serrano A."/>
            <person name="Henrissat B."/>
            <person name="Drula E."/>
            <person name="Hughes K.W."/>
            <person name="Mata J.L."/>
            <person name="Ishikawa N.K."/>
            <person name="Vargas-Isla R."/>
            <person name="Ushijima S."/>
            <person name="Smith C.A."/>
            <person name="Ahrendt S."/>
            <person name="Andreopoulos W."/>
            <person name="He G."/>
            <person name="Labutti K."/>
            <person name="Lipzen A."/>
            <person name="Ng V."/>
            <person name="Riley R."/>
            <person name="Sandor L."/>
            <person name="Barry K."/>
            <person name="Martinez A.T."/>
            <person name="Xiao Y."/>
            <person name="Gibbons J.G."/>
            <person name="Terashima K."/>
            <person name="Grigoriev I.V."/>
            <person name="Hibbett D.S."/>
        </authorList>
    </citation>
    <scope>NUCLEOTIDE SEQUENCE</scope>
    <source>
        <strain evidence="1">JLM2183</strain>
    </source>
</reference>
<evidence type="ECO:0000313" key="2">
    <source>
        <dbReference type="Proteomes" id="UP001150266"/>
    </source>
</evidence>
<gene>
    <name evidence="1" type="ORF">J3R30DRAFT_3287620</name>
</gene>
<accession>A0A9W9DQ19</accession>
<organism evidence="1 2">
    <name type="scientific">Lentinula aciculospora</name>
    <dbReference type="NCBI Taxonomy" id="153920"/>
    <lineage>
        <taxon>Eukaryota</taxon>
        <taxon>Fungi</taxon>
        <taxon>Dikarya</taxon>
        <taxon>Basidiomycota</taxon>
        <taxon>Agaricomycotina</taxon>
        <taxon>Agaricomycetes</taxon>
        <taxon>Agaricomycetidae</taxon>
        <taxon>Agaricales</taxon>
        <taxon>Marasmiineae</taxon>
        <taxon>Omphalotaceae</taxon>
        <taxon>Lentinula</taxon>
    </lineage>
</organism>
<dbReference type="AlphaFoldDB" id="A0A9W9DQ19"/>
<protein>
    <recommendedName>
        <fullName evidence="3">F-box domain-containing protein</fullName>
    </recommendedName>
</protein>
<comment type="caution">
    <text evidence="1">The sequence shown here is derived from an EMBL/GenBank/DDBJ whole genome shotgun (WGS) entry which is preliminary data.</text>
</comment>
<dbReference type="OrthoDB" id="2878720at2759"/>
<name>A0A9W9DQ19_9AGAR</name>
<evidence type="ECO:0000313" key="1">
    <source>
        <dbReference type="EMBL" id="KAJ4480916.1"/>
    </source>
</evidence>
<evidence type="ECO:0008006" key="3">
    <source>
        <dbReference type="Google" id="ProtNLM"/>
    </source>
</evidence>
<keyword evidence="2" id="KW-1185">Reference proteome</keyword>
<dbReference type="Gene3D" id="1.20.1280.50">
    <property type="match status" value="1"/>
</dbReference>
<dbReference type="Proteomes" id="UP001150266">
    <property type="component" value="Unassembled WGS sequence"/>
</dbReference>
<proteinExistence type="predicted"/>